<dbReference type="EC" id="1.14.20.7" evidence="3"/>
<evidence type="ECO:0000259" key="13">
    <source>
        <dbReference type="PROSITE" id="PS51471"/>
    </source>
</evidence>
<evidence type="ECO:0000256" key="8">
    <source>
        <dbReference type="ARBA" id="ARBA00031282"/>
    </source>
</evidence>
<protein>
    <recommendedName>
        <fullName evidence="5">2-oxoglutarate-dependent ethylene/succinate-forming enzyme</fullName>
        <ecNumber evidence="4">1.13.12.19</ecNumber>
        <ecNumber evidence="3">1.14.20.7</ecNumber>
    </recommendedName>
    <alternativeName>
        <fullName evidence="7">2-oxoglutarate dioxygenase (ethylene-forming)</fullName>
    </alternativeName>
    <alternativeName>
        <fullName evidence="8">2-oxoglutarate/L-arginine monooxygenase/decarboxylase (succinate-forming)</fullName>
    </alternativeName>
</protein>
<dbReference type="Pfam" id="PF03171">
    <property type="entry name" value="2OG-FeII_Oxy"/>
    <property type="match status" value="1"/>
</dbReference>
<dbReference type="InterPro" id="IPR027443">
    <property type="entry name" value="IPNS-like_sf"/>
</dbReference>
<evidence type="ECO:0000256" key="7">
    <source>
        <dbReference type="ARBA" id="ARBA00031011"/>
    </source>
</evidence>
<dbReference type="GO" id="GO:0009693">
    <property type="term" value="P:ethylene biosynthetic process"/>
    <property type="evidence" value="ECO:0007669"/>
    <property type="project" value="UniProtKB-KW"/>
</dbReference>
<dbReference type="SUPFAM" id="SSF51197">
    <property type="entry name" value="Clavaminate synthase-like"/>
    <property type="match status" value="1"/>
</dbReference>
<evidence type="ECO:0000256" key="4">
    <source>
        <dbReference type="ARBA" id="ARBA00012531"/>
    </source>
</evidence>
<dbReference type="InterPro" id="IPR005123">
    <property type="entry name" value="Oxoglu/Fe-dep_dioxygenase_dom"/>
</dbReference>
<dbReference type="GO" id="GO:0102276">
    <property type="term" value="F:2-oxoglutarate oxygenase/decarboxylase (ethylene-forming) activity"/>
    <property type="evidence" value="ECO:0007669"/>
    <property type="project" value="UniProtKB-EC"/>
</dbReference>
<evidence type="ECO:0000256" key="6">
    <source>
        <dbReference type="ARBA" id="ARBA00022666"/>
    </source>
</evidence>
<dbReference type="Gene3D" id="2.60.120.330">
    <property type="entry name" value="B-lactam Antibiotic, Isopenicillin N Synthase, Chain"/>
    <property type="match status" value="1"/>
</dbReference>
<evidence type="ECO:0000256" key="10">
    <source>
        <dbReference type="ARBA" id="ARBA00049359"/>
    </source>
</evidence>
<keyword evidence="15" id="KW-1185">Reference proteome</keyword>
<dbReference type="InterPro" id="IPR050231">
    <property type="entry name" value="Iron_ascorbate_oxido_reductase"/>
</dbReference>
<dbReference type="AlphaFoldDB" id="A0A2V2LIE7"/>
<evidence type="ECO:0000256" key="12">
    <source>
        <dbReference type="SAM" id="MobiDB-lite"/>
    </source>
</evidence>
<evidence type="ECO:0000256" key="2">
    <source>
        <dbReference type="ARBA" id="ARBA00004767"/>
    </source>
</evidence>
<proteinExistence type="inferred from homology"/>
<dbReference type="Proteomes" id="UP000245680">
    <property type="component" value="Unassembled WGS sequence"/>
</dbReference>
<dbReference type="InterPro" id="IPR026992">
    <property type="entry name" value="DIOX_N"/>
</dbReference>
<gene>
    <name evidence="14" type="ORF">DKT77_07160</name>
</gene>
<comment type="similarity">
    <text evidence="11">Belongs to the iron/ascorbate-dependent oxidoreductase family.</text>
</comment>
<evidence type="ECO:0000256" key="11">
    <source>
        <dbReference type="RuleBase" id="RU003682"/>
    </source>
</evidence>
<dbReference type="Pfam" id="PF14226">
    <property type="entry name" value="DIOX_N"/>
    <property type="match status" value="1"/>
</dbReference>
<feature type="region of interest" description="Disordered" evidence="12">
    <location>
        <begin position="127"/>
        <end position="146"/>
    </location>
</feature>
<comment type="catalytic activity">
    <reaction evidence="10">
        <text>L-arginine + 2-oxoglutarate + O2 = guanidine + L-glutamate 5-semialdehyde + succinate + CO2</text>
        <dbReference type="Rhea" id="RHEA:31535"/>
        <dbReference type="ChEBI" id="CHEBI:15379"/>
        <dbReference type="ChEBI" id="CHEBI:16526"/>
        <dbReference type="ChEBI" id="CHEBI:16810"/>
        <dbReference type="ChEBI" id="CHEBI:30031"/>
        <dbReference type="ChEBI" id="CHEBI:30087"/>
        <dbReference type="ChEBI" id="CHEBI:32682"/>
        <dbReference type="ChEBI" id="CHEBI:58066"/>
        <dbReference type="EC" id="1.14.20.7"/>
    </reaction>
</comment>
<dbReference type="OrthoDB" id="21825at2"/>
<keyword evidence="11" id="KW-0560">Oxidoreductase</keyword>
<keyword evidence="6" id="KW-0266">Ethylene biosynthesis</keyword>
<evidence type="ECO:0000256" key="5">
    <source>
        <dbReference type="ARBA" id="ARBA00019045"/>
    </source>
</evidence>
<keyword evidence="11" id="KW-0408">Iron</keyword>
<evidence type="ECO:0000256" key="1">
    <source>
        <dbReference type="ARBA" id="ARBA00001954"/>
    </source>
</evidence>
<evidence type="ECO:0000313" key="15">
    <source>
        <dbReference type="Proteomes" id="UP000245680"/>
    </source>
</evidence>
<dbReference type="InterPro" id="IPR044861">
    <property type="entry name" value="IPNS-like_FE2OG_OXY"/>
</dbReference>
<name>A0A2V2LIE7_9RHOB</name>
<feature type="domain" description="Fe2OG dioxygenase" evidence="13">
    <location>
        <begin position="210"/>
        <end position="324"/>
    </location>
</feature>
<comment type="caution">
    <text evidence="14">The sequence shown here is derived from an EMBL/GenBank/DDBJ whole genome shotgun (WGS) entry which is preliminary data.</text>
</comment>
<sequence>MPRTSGATGVEAVRRSAPGHCSSPLCWMETAMTSRLDELDRETRIGGMGRERDREVALIDLTDFDTRKAEIADELWQAATGLGLFQLTGHGIPMARIEEAFALSEAFFALPEAEKARMPLKPGTNAGWEFKSQVRPSTGTPDQKESYQITRPRMDGLWPDEAAIPGFRNTMLAFERANWDVAMKVLSCFALKMGLDEPFFTGHHDPASPEYQSTLRLIHYLPMTDAKPGDFEGWRAGAHTDFDCLTLLHQKTGQGGLQVCPGAEAEGGDWTNVAPVTGIITCNIGDMLMRWSDDRLLSNPHRVRMPRPDEYLGPRYSIPFFAQANRDAILQGPLGKYPPITAADYIQNRLAANFEALKSR</sequence>
<feature type="compositionally biased region" description="Polar residues" evidence="12">
    <location>
        <begin position="134"/>
        <end position="146"/>
    </location>
</feature>
<evidence type="ECO:0000256" key="9">
    <source>
        <dbReference type="ARBA" id="ARBA00047725"/>
    </source>
</evidence>
<comment type="cofactor">
    <cofactor evidence="1">
        <name>Fe(2+)</name>
        <dbReference type="ChEBI" id="CHEBI:29033"/>
    </cofactor>
</comment>
<reference evidence="14 15" key="1">
    <citation type="submission" date="2018-05" db="EMBL/GenBank/DDBJ databases">
        <title>Rhodobacteraceae gen. nov., sp. nov. isolated from sea water.</title>
        <authorList>
            <person name="Ren Y."/>
        </authorList>
    </citation>
    <scope>NUCLEOTIDE SEQUENCE [LARGE SCALE GENOMIC DNA]</scope>
    <source>
        <strain evidence="14 15">TG-679</strain>
    </source>
</reference>
<dbReference type="GO" id="GO:0046872">
    <property type="term" value="F:metal ion binding"/>
    <property type="evidence" value="ECO:0007669"/>
    <property type="project" value="UniProtKB-KW"/>
</dbReference>
<comment type="catalytic activity">
    <reaction evidence="9">
        <text>2-oxoglutarate + O2 + 2 H(+) = ethene + 3 CO2 + H2O</text>
        <dbReference type="Rhea" id="RHEA:31523"/>
        <dbReference type="ChEBI" id="CHEBI:15377"/>
        <dbReference type="ChEBI" id="CHEBI:15378"/>
        <dbReference type="ChEBI" id="CHEBI:15379"/>
        <dbReference type="ChEBI" id="CHEBI:16526"/>
        <dbReference type="ChEBI" id="CHEBI:16810"/>
        <dbReference type="ChEBI" id="CHEBI:18153"/>
        <dbReference type="EC" id="1.13.12.19"/>
    </reaction>
</comment>
<comment type="pathway">
    <text evidence="2">Alkene biosynthesis; ethylene biosynthesis via 2-oxoglutarate.</text>
</comment>
<accession>A0A2V2LIE7</accession>
<dbReference type="PROSITE" id="PS51471">
    <property type="entry name" value="FE2OG_OXY"/>
    <property type="match status" value="1"/>
</dbReference>
<dbReference type="EMBL" id="QGKU01000029">
    <property type="protein sequence ID" value="PWR03334.1"/>
    <property type="molecule type" value="Genomic_DNA"/>
</dbReference>
<evidence type="ECO:0000313" key="14">
    <source>
        <dbReference type="EMBL" id="PWR03334.1"/>
    </source>
</evidence>
<dbReference type="EC" id="1.13.12.19" evidence="4"/>
<organism evidence="14 15">
    <name type="scientific">Meridianimarinicoccus roseus</name>
    <dbReference type="NCBI Taxonomy" id="2072018"/>
    <lineage>
        <taxon>Bacteria</taxon>
        <taxon>Pseudomonadati</taxon>
        <taxon>Pseudomonadota</taxon>
        <taxon>Alphaproteobacteria</taxon>
        <taxon>Rhodobacterales</taxon>
        <taxon>Paracoccaceae</taxon>
        <taxon>Meridianimarinicoccus</taxon>
    </lineage>
</organism>
<dbReference type="PANTHER" id="PTHR47990">
    <property type="entry name" value="2-OXOGLUTARATE (2OG) AND FE(II)-DEPENDENT OXYGENASE SUPERFAMILY PROTEIN-RELATED"/>
    <property type="match status" value="1"/>
</dbReference>
<evidence type="ECO:0000256" key="3">
    <source>
        <dbReference type="ARBA" id="ARBA00012293"/>
    </source>
</evidence>
<keyword evidence="11" id="KW-0479">Metal-binding</keyword>